<evidence type="ECO:0000313" key="2">
    <source>
        <dbReference type="EMBL" id="KUP97166.1"/>
    </source>
</evidence>
<dbReference type="STRING" id="665004.AC529_08390"/>
<organism evidence="2 3">
    <name type="scientific">Thermobifida cellulosilytica TB100</name>
    <dbReference type="NCBI Taxonomy" id="665004"/>
    <lineage>
        <taxon>Bacteria</taxon>
        <taxon>Bacillati</taxon>
        <taxon>Actinomycetota</taxon>
        <taxon>Actinomycetes</taxon>
        <taxon>Streptosporangiales</taxon>
        <taxon>Nocardiopsidaceae</taxon>
        <taxon>Thermobifida</taxon>
    </lineage>
</organism>
<comment type="caution">
    <text evidence="2">The sequence shown here is derived from an EMBL/GenBank/DDBJ whole genome shotgun (WGS) entry which is preliminary data.</text>
</comment>
<dbReference type="Proteomes" id="UP000074382">
    <property type="component" value="Unassembled WGS sequence"/>
</dbReference>
<name>A0A147KIQ7_THECS</name>
<evidence type="ECO:0000256" key="1">
    <source>
        <dbReference type="SAM" id="SignalP"/>
    </source>
</evidence>
<keyword evidence="3" id="KW-1185">Reference proteome</keyword>
<dbReference type="AlphaFoldDB" id="A0A147KIQ7"/>
<sequence>MGAAAAVGAALLAAAPAPAAAAGCYGSDCKWQDPYAMGCADDAVMAGLAYVQTGTGTGRVEHWHSPGCMADWATTRVYSGPTDAVMAGIQQQGEGTYTTGVSSDTVRHDMYTYPWVVTPMIDGSVANCAIGTVTNTGHEPYAEPACA</sequence>
<feature type="signal peptide" evidence="1">
    <location>
        <begin position="1"/>
        <end position="21"/>
    </location>
</feature>
<proteinExistence type="predicted"/>
<accession>A0A147KIQ7</accession>
<gene>
    <name evidence="2" type="ORF">AC529_08390</name>
</gene>
<protein>
    <recommendedName>
        <fullName evidence="4">DUF2690 domain-containing protein</fullName>
    </recommendedName>
</protein>
<evidence type="ECO:0008006" key="4">
    <source>
        <dbReference type="Google" id="ProtNLM"/>
    </source>
</evidence>
<keyword evidence="1" id="KW-0732">Signal</keyword>
<feature type="chain" id="PRO_5007549851" description="DUF2690 domain-containing protein" evidence="1">
    <location>
        <begin position="22"/>
        <end position="147"/>
    </location>
</feature>
<dbReference type="PATRIC" id="fig|665004.4.peg.2098"/>
<reference evidence="3" key="1">
    <citation type="journal article" date="2017" name="Acta Aliment.">
        <title>Plant polysaccharide degrading enzyme system of Thermpbifida cellulosilytica TB100 revealed by de novo genome project data.</title>
        <authorList>
            <person name="Toth A."/>
            <person name="Baka E."/>
            <person name="Luzics S."/>
            <person name="Bata-Vidacs I."/>
            <person name="Nagy I."/>
            <person name="Balint B."/>
            <person name="Herceg R."/>
            <person name="Olasz F."/>
            <person name="Wilk T."/>
            <person name="Nagy T."/>
            <person name="Kriszt B."/>
            <person name="Nagy I."/>
            <person name="Kukolya J."/>
        </authorList>
    </citation>
    <scope>NUCLEOTIDE SEQUENCE [LARGE SCALE GENOMIC DNA]</scope>
    <source>
        <strain evidence="3">TB100</strain>
    </source>
</reference>
<dbReference type="EMBL" id="LGEM01000036">
    <property type="protein sequence ID" value="KUP97166.1"/>
    <property type="molecule type" value="Genomic_DNA"/>
</dbReference>
<evidence type="ECO:0000313" key="3">
    <source>
        <dbReference type="Proteomes" id="UP000074382"/>
    </source>
</evidence>